<sequence length="105" mass="11809">MSIIFTTSLSSTYLSDIEKNSTPLSSFTIRVPPPLILSEVPLRERRGFTEASLNRELVRLPRRRRASSNAKPVITKLPVCESRMFDFAGSDSDSSDEEWISCSVQ</sequence>
<organism evidence="1 2">
    <name type="scientific">Gymnopus androsaceus JB14</name>
    <dbReference type="NCBI Taxonomy" id="1447944"/>
    <lineage>
        <taxon>Eukaryota</taxon>
        <taxon>Fungi</taxon>
        <taxon>Dikarya</taxon>
        <taxon>Basidiomycota</taxon>
        <taxon>Agaricomycotina</taxon>
        <taxon>Agaricomycetes</taxon>
        <taxon>Agaricomycetidae</taxon>
        <taxon>Agaricales</taxon>
        <taxon>Marasmiineae</taxon>
        <taxon>Omphalotaceae</taxon>
        <taxon>Gymnopus</taxon>
    </lineage>
</organism>
<dbReference type="Proteomes" id="UP000799118">
    <property type="component" value="Unassembled WGS sequence"/>
</dbReference>
<accession>A0A6A4IA04</accession>
<gene>
    <name evidence="1" type="ORF">BT96DRAFT_986728</name>
</gene>
<reference evidence="1" key="1">
    <citation type="journal article" date="2019" name="Environ. Microbiol.">
        <title>Fungal ecological strategies reflected in gene transcription - a case study of two litter decomposers.</title>
        <authorList>
            <person name="Barbi F."/>
            <person name="Kohler A."/>
            <person name="Barry K."/>
            <person name="Baskaran P."/>
            <person name="Daum C."/>
            <person name="Fauchery L."/>
            <person name="Ihrmark K."/>
            <person name="Kuo A."/>
            <person name="LaButti K."/>
            <person name="Lipzen A."/>
            <person name="Morin E."/>
            <person name="Grigoriev I.V."/>
            <person name="Henrissat B."/>
            <person name="Lindahl B."/>
            <person name="Martin F."/>
        </authorList>
    </citation>
    <scope>NUCLEOTIDE SEQUENCE</scope>
    <source>
        <strain evidence="1">JB14</strain>
    </source>
</reference>
<protein>
    <submittedName>
        <fullName evidence="1">Uncharacterized protein</fullName>
    </submittedName>
</protein>
<dbReference type="EMBL" id="ML769396">
    <property type="protein sequence ID" value="KAE9407431.1"/>
    <property type="molecule type" value="Genomic_DNA"/>
</dbReference>
<keyword evidence="2" id="KW-1185">Reference proteome</keyword>
<name>A0A6A4IA04_9AGAR</name>
<evidence type="ECO:0000313" key="2">
    <source>
        <dbReference type="Proteomes" id="UP000799118"/>
    </source>
</evidence>
<dbReference type="AlphaFoldDB" id="A0A6A4IA04"/>
<evidence type="ECO:0000313" key="1">
    <source>
        <dbReference type="EMBL" id="KAE9407431.1"/>
    </source>
</evidence>
<proteinExistence type="predicted"/>